<dbReference type="GO" id="GO:0004674">
    <property type="term" value="F:protein serine/threonine kinase activity"/>
    <property type="evidence" value="ECO:0007669"/>
    <property type="project" value="TreeGrafter"/>
</dbReference>
<feature type="compositionally biased region" description="Low complexity" evidence="3">
    <location>
        <begin position="1296"/>
        <end position="1311"/>
    </location>
</feature>
<proteinExistence type="inferred from homology"/>
<feature type="compositionally biased region" description="Polar residues" evidence="3">
    <location>
        <begin position="30"/>
        <end position="54"/>
    </location>
</feature>
<keyword evidence="2" id="KW-0040">ANK repeat</keyword>
<dbReference type="Pfam" id="PF07714">
    <property type="entry name" value="PK_Tyr_Ser-Thr"/>
    <property type="match status" value="1"/>
</dbReference>
<feature type="compositionally biased region" description="Polar residues" evidence="3">
    <location>
        <begin position="440"/>
        <end position="449"/>
    </location>
</feature>
<gene>
    <name evidence="5" type="ORF">BCR41DRAFT_28657</name>
</gene>
<feature type="repeat" description="ANK" evidence="2">
    <location>
        <begin position="921"/>
        <end position="955"/>
    </location>
</feature>
<dbReference type="InterPro" id="IPR002110">
    <property type="entry name" value="Ankyrin_rpt"/>
</dbReference>
<comment type="similarity">
    <text evidence="1">Belongs to the protein kinase superfamily. TKL Ser/Thr protein kinase family.</text>
</comment>
<feature type="compositionally biased region" description="Low complexity" evidence="3">
    <location>
        <begin position="172"/>
        <end position="191"/>
    </location>
</feature>
<dbReference type="InterPro" id="IPR036770">
    <property type="entry name" value="Ankyrin_rpt-contain_sf"/>
</dbReference>
<keyword evidence="6" id="KW-1185">Reference proteome</keyword>
<feature type="compositionally biased region" description="Polar residues" evidence="3">
    <location>
        <begin position="221"/>
        <end position="244"/>
    </location>
</feature>
<evidence type="ECO:0000256" key="2">
    <source>
        <dbReference type="PROSITE-ProRule" id="PRU00023"/>
    </source>
</evidence>
<dbReference type="SUPFAM" id="SSF48403">
    <property type="entry name" value="Ankyrin repeat"/>
    <property type="match status" value="1"/>
</dbReference>
<dbReference type="InterPro" id="IPR001245">
    <property type="entry name" value="Ser-Thr/Tyr_kinase_cat_dom"/>
</dbReference>
<feature type="compositionally biased region" description="Basic and acidic residues" evidence="3">
    <location>
        <begin position="77"/>
        <end position="111"/>
    </location>
</feature>
<dbReference type="OrthoDB" id="544350at2759"/>
<dbReference type="PROSITE" id="PS50011">
    <property type="entry name" value="PROTEIN_KINASE_DOM"/>
    <property type="match status" value="1"/>
</dbReference>
<dbReference type="InterPro" id="IPR051681">
    <property type="entry name" value="Ser/Thr_Kinases-Pseudokinases"/>
</dbReference>
<evidence type="ECO:0000256" key="1">
    <source>
        <dbReference type="ARBA" id="ARBA00005843"/>
    </source>
</evidence>
<feature type="region of interest" description="Disordered" evidence="3">
    <location>
        <begin position="429"/>
        <end position="483"/>
    </location>
</feature>
<accession>A0A1Y2GS21</accession>
<dbReference type="Gene3D" id="1.10.510.10">
    <property type="entry name" value="Transferase(Phosphotransferase) domain 1"/>
    <property type="match status" value="1"/>
</dbReference>
<evidence type="ECO:0000313" key="5">
    <source>
        <dbReference type="EMBL" id="ORZ20948.1"/>
    </source>
</evidence>
<dbReference type="SMART" id="SM00248">
    <property type="entry name" value="ANK"/>
    <property type="match status" value="4"/>
</dbReference>
<dbReference type="Proteomes" id="UP000193648">
    <property type="component" value="Unassembled WGS sequence"/>
</dbReference>
<feature type="region of interest" description="Disordered" evidence="3">
    <location>
        <begin position="1"/>
        <end position="111"/>
    </location>
</feature>
<dbReference type="SUPFAM" id="SSF56112">
    <property type="entry name" value="Protein kinase-like (PK-like)"/>
    <property type="match status" value="1"/>
</dbReference>
<name>A0A1Y2GS21_9FUNG</name>
<evidence type="ECO:0000259" key="4">
    <source>
        <dbReference type="PROSITE" id="PS50011"/>
    </source>
</evidence>
<feature type="compositionally biased region" description="Low complexity" evidence="3">
    <location>
        <begin position="7"/>
        <end position="29"/>
    </location>
</feature>
<organism evidence="5 6">
    <name type="scientific">Lobosporangium transversale</name>
    <dbReference type="NCBI Taxonomy" id="64571"/>
    <lineage>
        <taxon>Eukaryota</taxon>
        <taxon>Fungi</taxon>
        <taxon>Fungi incertae sedis</taxon>
        <taxon>Mucoromycota</taxon>
        <taxon>Mortierellomycotina</taxon>
        <taxon>Mortierellomycetes</taxon>
        <taxon>Mortierellales</taxon>
        <taxon>Mortierellaceae</taxon>
        <taxon>Lobosporangium</taxon>
    </lineage>
</organism>
<dbReference type="Gene3D" id="1.25.40.20">
    <property type="entry name" value="Ankyrin repeat-containing domain"/>
    <property type="match status" value="1"/>
</dbReference>
<dbReference type="PANTHER" id="PTHR44329">
    <property type="entry name" value="SERINE/THREONINE-PROTEIN KINASE TNNI3K-RELATED"/>
    <property type="match status" value="1"/>
</dbReference>
<evidence type="ECO:0000256" key="3">
    <source>
        <dbReference type="SAM" id="MobiDB-lite"/>
    </source>
</evidence>
<dbReference type="Pfam" id="PF12796">
    <property type="entry name" value="Ank_2"/>
    <property type="match status" value="1"/>
</dbReference>
<dbReference type="GO" id="GO:0005524">
    <property type="term" value="F:ATP binding"/>
    <property type="evidence" value="ECO:0007669"/>
    <property type="project" value="InterPro"/>
</dbReference>
<reference evidence="5 6" key="1">
    <citation type="submission" date="2016-07" db="EMBL/GenBank/DDBJ databases">
        <title>Pervasive Adenine N6-methylation of Active Genes in Fungi.</title>
        <authorList>
            <consortium name="DOE Joint Genome Institute"/>
            <person name="Mondo S.J."/>
            <person name="Dannebaum R.O."/>
            <person name="Kuo R.C."/>
            <person name="Labutti K."/>
            <person name="Haridas S."/>
            <person name="Kuo A."/>
            <person name="Salamov A."/>
            <person name="Ahrendt S.R."/>
            <person name="Lipzen A."/>
            <person name="Sullivan W."/>
            <person name="Andreopoulos W.B."/>
            <person name="Clum A."/>
            <person name="Lindquist E."/>
            <person name="Daum C."/>
            <person name="Ramamoorthy G.K."/>
            <person name="Gryganskyi A."/>
            <person name="Culley D."/>
            <person name="Magnuson J.K."/>
            <person name="James T.Y."/>
            <person name="O'Malley M.A."/>
            <person name="Stajich J.E."/>
            <person name="Spatafora J.W."/>
            <person name="Visel A."/>
            <person name="Grigoriev I.V."/>
        </authorList>
    </citation>
    <scope>NUCLEOTIDE SEQUENCE [LARGE SCALE GENOMIC DNA]</scope>
    <source>
        <strain evidence="5 6">NRRL 3116</strain>
    </source>
</reference>
<dbReference type="PROSITE" id="PS50088">
    <property type="entry name" value="ANK_REPEAT"/>
    <property type="match status" value="1"/>
</dbReference>
<feature type="compositionally biased region" description="Acidic residues" evidence="3">
    <location>
        <begin position="354"/>
        <end position="374"/>
    </location>
</feature>
<feature type="region of interest" description="Disordered" evidence="3">
    <location>
        <begin position="150"/>
        <end position="381"/>
    </location>
</feature>
<feature type="compositionally biased region" description="Low complexity" evidence="3">
    <location>
        <begin position="268"/>
        <end position="283"/>
    </location>
</feature>
<dbReference type="InParanoid" id="A0A1Y2GS21"/>
<dbReference type="GeneID" id="33562128"/>
<dbReference type="STRING" id="64571.A0A1Y2GS21"/>
<feature type="compositionally biased region" description="Low complexity" evidence="3">
    <location>
        <begin position="152"/>
        <end position="163"/>
    </location>
</feature>
<feature type="compositionally biased region" description="Low complexity" evidence="3">
    <location>
        <begin position="202"/>
        <end position="211"/>
    </location>
</feature>
<feature type="compositionally biased region" description="Basic residues" evidence="3">
    <location>
        <begin position="456"/>
        <end position="465"/>
    </location>
</feature>
<sequence>MSSTTLSRRSGIRAPSGSGRPRSRPSSSSTNVDPANNEKQQQQRHSYSASSGSESDLLVPPAPPPTQQLLFTEEPQEMTKEEERELTRGEARGEREEKVRGEEEVEKDKNIHTRLLNDDMFTRAYKPSFYSEPLGGSTNYDNGFIDYITIGNSNSSNTRNNTRPDSVTDGYNISSNHNSNSNNSDNDNDSGNTEKAKSKFISPPSSLSPSSPSSPPPPYSQTPRVKTPRPNTVHQDTLIGNGNIYSFHEHNFPMPPRSRSPNPQTNPQTALHQQLEQQQKPSPSSIPPHSPLQEQGAGVVNQALSRSEIPPRRDSIWLGPPDETGTVDSGSTVPAFHPGQRELDYFCLSRVREEDEDGDKEQEQEEEEEEEEEKEERKTDDREIIVVVKDFAERTRNDNPWDDAGYEQQPVKKFQLRDPSTPNFRHAQAQAQTLMHGHSLQRQSDQQSFPIPPVRPRVRQGRRPRTPPSPIDAFHNEDDAGGDNFKQYTNELETQETLKRERTRILQRTVVSSYRQINYKDITNVQPLKKGGFGEIHTAEWSRLKVVLKRALADGIEQFEQELEILKRVHDYDFIVPFYGVTMDPIANVRCMVMKHCANGNLCQFLEKNHTTLTWAERYRLSIEITKGLEFLHKSGFYHRDLHSGNILLDDKRTAMLCDFGLSRSVNKTRTMDMTATVGVASFLAPERFPAERPVYSAACDIYSLGVIFWHITSGRIPFANRLGAGTGVALLLRQLMEGLREEIEPDTPVEYRNLLTQCWDVNPSERPPIDMIIAVLQTLMAEPSEPVHLQQQHGGYPYHHPHHRPVAAGFTVPSSTTSAALPVPPELDTKMASLERASNTLNKMVFDITDPTMRETVDYIHRMRRRFREQRMPKQPYSLSNPPTVPIYLCPLVGDIEGFEYHLSVHDKSYNPINESSEQTGDTALHLACLFLESPLDTIKVLVELGADINLENLQGYTPLMILVSSNTQYCYEALKYLVMRGARIPAYIRNPITPLGNAQTYAKDIVNESRQLQMDNSVKYAKQAKVNSITHNNSSSNNRKQRGGNRFYAQGRPLIHVVAAMQDDYRILDCLCEAGLDPAITFGGENALVAAAAHLKIKNMEWLLNNDLDISSQKMITRATKVVRLLHAPVPTSPTDIGGFNVYGHGTMYITANHKRGGASGPGTSSDVIIKGSTWGRLDPKEFPEDIRELGQYSWAGAAYKGRQGTDQFNKDMIGPVLQLLEQWSGHRLNEARKQVATKLMKAHRAAVAAMAAVAAVASNNATTNATPPILPRSPSPMRIDTVSASHHHHHNSPRPSSPFAAPSSLVSPGESVPYIPPPPANLNPGRGSSNINNGSSRHHSLRKNQRHLIDHVLRAKAPVRY</sequence>
<dbReference type="EMBL" id="MCFF01000012">
    <property type="protein sequence ID" value="ORZ20948.1"/>
    <property type="molecule type" value="Genomic_DNA"/>
</dbReference>
<dbReference type="InterPro" id="IPR000719">
    <property type="entry name" value="Prot_kinase_dom"/>
</dbReference>
<dbReference type="RefSeq" id="XP_021882857.1">
    <property type="nucleotide sequence ID" value="XM_022020284.1"/>
</dbReference>
<dbReference type="PROSITE" id="PS50297">
    <property type="entry name" value="ANK_REP_REGION"/>
    <property type="match status" value="1"/>
</dbReference>
<comment type="caution">
    <text evidence="5">The sequence shown here is derived from an EMBL/GenBank/DDBJ whole genome shotgun (WGS) entry which is preliminary data.</text>
</comment>
<feature type="domain" description="Protein kinase" evidence="4">
    <location>
        <begin position="522"/>
        <end position="781"/>
    </location>
</feature>
<dbReference type="InterPro" id="IPR011009">
    <property type="entry name" value="Kinase-like_dom_sf"/>
</dbReference>
<evidence type="ECO:0000313" key="6">
    <source>
        <dbReference type="Proteomes" id="UP000193648"/>
    </source>
</evidence>
<feature type="compositionally biased region" description="Low complexity" evidence="3">
    <location>
        <begin position="1325"/>
        <end position="1338"/>
    </location>
</feature>
<feature type="compositionally biased region" description="Basic residues" evidence="3">
    <location>
        <begin position="1339"/>
        <end position="1348"/>
    </location>
</feature>
<feature type="region of interest" description="Disordered" evidence="3">
    <location>
        <begin position="1265"/>
        <end position="1348"/>
    </location>
</feature>
<protein>
    <recommendedName>
        <fullName evidence="4">Protein kinase domain-containing protein</fullName>
    </recommendedName>
</protein>